<dbReference type="EMBL" id="CAVMJV010000002">
    <property type="protein sequence ID" value="CAK5016101.1"/>
    <property type="molecule type" value="Genomic_DNA"/>
</dbReference>
<keyword evidence="2" id="KW-1185">Reference proteome</keyword>
<sequence>MFIFILQNYLQLLTNNGNSNKLIRGTRFILWLLAASFLFLIIIAVKHSDAKPLVGNNFYNFAEQSLDKREPNKMLHRRELSGLKRLIDEIVRSGYDGGFLPFKRRRKYFLFWKAKGIQF</sequence>
<accession>A0ACB0XT38</accession>
<proteinExistence type="predicted"/>
<evidence type="ECO:0000313" key="1">
    <source>
        <dbReference type="EMBL" id="CAK5016101.1"/>
    </source>
</evidence>
<gene>
    <name evidence="1" type="ORF">MENTE1834_LOCUS3204</name>
</gene>
<evidence type="ECO:0000313" key="2">
    <source>
        <dbReference type="Proteomes" id="UP001497535"/>
    </source>
</evidence>
<comment type="caution">
    <text evidence="1">The sequence shown here is derived from an EMBL/GenBank/DDBJ whole genome shotgun (WGS) entry which is preliminary data.</text>
</comment>
<dbReference type="Proteomes" id="UP001497535">
    <property type="component" value="Unassembled WGS sequence"/>
</dbReference>
<name>A0ACB0XT38_MELEN</name>
<organism evidence="1 2">
    <name type="scientific">Meloidogyne enterolobii</name>
    <name type="common">Root-knot nematode worm</name>
    <name type="synonym">Meloidogyne mayaguensis</name>
    <dbReference type="NCBI Taxonomy" id="390850"/>
    <lineage>
        <taxon>Eukaryota</taxon>
        <taxon>Metazoa</taxon>
        <taxon>Ecdysozoa</taxon>
        <taxon>Nematoda</taxon>
        <taxon>Chromadorea</taxon>
        <taxon>Rhabditida</taxon>
        <taxon>Tylenchina</taxon>
        <taxon>Tylenchomorpha</taxon>
        <taxon>Tylenchoidea</taxon>
        <taxon>Meloidogynidae</taxon>
        <taxon>Meloidogyninae</taxon>
        <taxon>Meloidogyne</taxon>
    </lineage>
</organism>
<reference evidence="1" key="1">
    <citation type="submission" date="2023-11" db="EMBL/GenBank/DDBJ databases">
        <authorList>
            <person name="Poullet M."/>
        </authorList>
    </citation>
    <scope>NUCLEOTIDE SEQUENCE</scope>
    <source>
        <strain evidence="1">E1834</strain>
    </source>
</reference>
<protein>
    <submittedName>
        <fullName evidence="1">Uncharacterized protein</fullName>
    </submittedName>
</protein>